<dbReference type="Pfam" id="PF00005">
    <property type="entry name" value="ABC_tran"/>
    <property type="match status" value="1"/>
</dbReference>
<dbReference type="NCBIfam" id="TIGR01188">
    <property type="entry name" value="drrA"/>
    <property type="match status" value="1"/>
</dbReference>
<dbReference type="GO" id="GO:0005886">
    <property type="term" value="C:plasma membrane"/>
    <property type="evidence" value="ECO:0007669"/>
    <property type="project" value="UniProtKB-SubCell"/>
</dbReference>
<evidence type="ECO:0000256" key="1">
    <source>
        <dbReference type="ARBA" id="ARBA00004413"/>
    </source>
</evidence>
<dbReference type="Proteomes" id="UP001154400">
    <property type="component" value="Chromosome"/>
</dbReference>
<keyword evidence="5" id="KW-0067">ATP-binding</keyword>
<dbReference type="FunFam" id="3.40.50.300:FF:000589">
    <property type="entry name" value="ABC transporter, ATP-binding subunit"/>
    <property type="match status" value="1"/>
</dbReference>
<keyword evidence="4" id="KW-0547">Nucleotide-binding</keyword>
<evidence type="ECO:0000313" key="11">
    <source>
        <dbReference type="EMBL" id="CBH49086.1"/>
    </source>
</evidence>
<evidence type="ECO:0000313" key="12">
    <source>
        <dbReference type="Proteomes" id="UP000006892"/>
    </source>
</evidence>
<dbReference type="PROSITE" id="PS00211">
    <property type="entry name" value="ABC_TRANSPORTER_1"/>
    <property type="match status" value="1"/>
</dbReference>
<evidence type="ECO:0000256" key="9">
    <source>
        <dbReference type="ARBA" id="ARBA00049985"/>
    </source>
</evidence>
<evidence type="ECO:0000256" key="2">
    <source>
        <dbReference type="ARBA" id="ARBA00022448"/>
    </source>
</evidence>
<evidence type="ECO:0000256" key="7">
    <source>
        <dbReference type="ARBA" id="ARBA00023136"/>
    </source>
</evidence>
<dbReference type="GO" id="GO:1900753">
    <property type="term" value="P:doxorubicin transport"/>
    <property type="evidence" value="ECO:0007669"/>
    <property type="project" value="InterPro"/>
</dbReference>
<gene>
    <name evidence="11" type="ordered locus">REQ_30780</name>
</gene>
<dbReference type="RefSeq" id="WP_013416566.1">
    <property type="nucleotide sequence ID" value="NC_014659.1"/>
</dbReference>
<comment type="subcellular location">
    <subcellularLocation>
        <location evidence="1">Cell membrane</location>
        <topology evidence="1">Peripheral membrane protein</topology>
        <orientation evidence="1">Cytoplasmic side</orientation>
    </subcellularLocation>
</comment>
<proteinExistence type="inferred from homology"/>
<dbReference type="GO" id="GO:0046677">
    <property type="term" value="P:response to antibiotic"/>
    <property type="evidence" value="ECO:0007669"/>
    <property type="project" value="UniProtKB-KW"/>
</dbReference>
<dbReference type="InterPro" id="IPR003439">
    <property type="entry name" value="ABC_transporter-like_ATP-bd"/>
</dbReference>
<evidence type="ECO:0000256" key="4">
    <source>
        <dbReference type="ARBA" id="ARBA00022741"/>
    </source>
</evidence>
<dbReference type="SMART" id="SM00382">
    <property type="entry name" value="AAA"/>
    <property type="match status" value="1"/>
</dbReference>
<keyword evidence="2" id="KW-0813">Transport</keyword>
<organism evidence="11">
    <name type="scientific">Rhodococcus hoagii (strain 103S)</name>
    <name type="common">Rhodococcus equi</name>
    <dbReference type="NCBI Taxonomy" id="685727"/>
    <lineage>
        <taxon>Bacteria</taxon>
        <taxon>Bacillati</taxon>
        <taxon>Actinomycetota</taxon>
        <taxon>Actinomycetes</taxon>
        <taxon>Mycobacteriales</taxon>
        <taxon>Nocardiaceae</taxon>
        <taxon>Prescottella</taxon>
    </lineage>
</organism>
<dbReference type="InterPro" id="IPR003593">
    <property type="entry name" value="AAA+_ATPase"/>
</dbReference>
<sequence>MNPQSLDHAVAVTGLRKAFGERTVLGGVDLHVPTGSVFALLGANGAGKTTTVRVLSTLLPFDAGQVRVAGHTLPSQARAVRTDISVTGQYASVDKLSTGRENLALMGELHHLGRRGARARADELLHRFDLVDAADRPADTYSGGMRRRLDLAMSLVARPRVLFLDEPTTGLDPRSRRDMWDMVRELVREGTTILLTTQYLDEAEALADRIAVLDEGRIVAEGSADELKRLVPGGHVELRLQDGTQAAAAAAALPEAVVDSETATLTIPTDGSIGSLGRILARLDDRTLSVERFALHTPDLDDVFFALTGSEKKEAVR</sequence>
<protein>
    <submittedName>
        <fullName evidence="11">ABC-2 type transporter ATPase subunit</fullName>
    </submittedName>
</protein>
<dbReference type="InterPro" id="IPR017871">
    <property type="entry name" value="ABC_transporter-like_CS"/>
</dbReference>
<evidence type="ECO:0000256" key="6">
    <source>
        <dbReference type="ARBA" id="ARBA00022967"/>
    </source>
</evidence>
<dbReference type="GO" id="GO:0043215">
    <property type="term" value="P:daunorubicin transport"/>
    <property type="evidence" value="ECO:0007669"/>
    <property type="project" value="InterPro"/>
</dbReference>
<dbReference type="PANTHER" id="PTHR42711">
    <property type="entry name" value="ABC TRANSPORTER ATP-BINDING PROTEIN"/>
    <property type="match status" value="1"/>
</dbReference>
<dbReference type="GO" id="GO:0055085">
    <property type="term" value="P:transmembrane transport"/>
    <property type="evidence" value="ECO:0007669"/>
    <property type="project" value="UniProtKB-ARBA"/>
</dbReference>
<feature type="domain" description="ABC transporter" evidence="10">
    <location>
        <begin position="10"/>
        <end position="240"/>
    </location>
</feature>
<accession>A0A3S5Y960</accession>
<keyword evidence="6" id="KW-1278">Translocase</keyword>
<dbReference type="InterPro" id="IPR050763">
    <property type="entry name" value="ABC_transporter_ATP-binding"/>
</dbReference>
<name>A0A3S5Y960_RHOH1</name>
<comment type="similarity">
    <text evidence="9">Belongs to the ABC transporter superfamily. Drug exporter-1 (DrugE1) (TC 3.A.1.105) family.</text>
</comment>
<dbReference type="EMBL" id="FN563149">
    <property type="protein sequence ID" value="CBH49086.1"/>
    <property type="molecule type" value="Genomic_DNA"/>
</dbReference>
<dbReference type="InterPro" id="IPR005894">
    <property type="entry name" value="DrrA"/>
</dbReference>
<evidence type="ECO:0000256" key="5">
    <source>
        <dbReference type="ARBA" id="ARBA00022840"/>
    </source>
</evidence>
<keyword evidence="3" id="KW-1003">Cell membrane</keyword>
<dbReference type="PROSITE" id="PS50893">
    <property type="entry name" value="ABC_TRANSPORTER_2"/>
    <property type="match status" value="1"/>
</dbReference>
<dbReference type="PANTHER" id="PTHR42711:SF19">
    <property type="entry name" value="DOXORUBICIN RESISTANCE ATP-BINDING PROTEIN DRRA"/>
    <property type="match status" value="1"/>
</dbReference>
<dbReference type="Gene3D" id="3.40.50.300">
    <property type="entry name" value="P-loop containing nucleotide triphosphate hydrolases"/>
    <property type="match status" value="1"/>
</dbReference>
<keyword evidence="8" id="KW-0046">Antibiotic resistance</keyword>
<reference evidence="11" key="1">
    <citation type="journal article" date="2010" name="PLoS Genet.">
        <title>The genome of a pathogenic rhodococcus: cooptive virulence underpinned by key gene acquisitions.</title>
        <authorList>
            <person name="Letek M."/>
            <person name="Gonzalez P."/>
            <person name="Macarthur I."/>
            <person name="Rodriguez H."/>
            <person name="Freeman T.C."/>
            <person name="Valero-Rello A."/>
            <person name="Blanco M."/>
            <person name="Buckley T."/>
            <person name="Cherevach I."/>
            <person name="Fahey R."/>
            <person name="Hapeshi A."/>
            <person name="Holdstock J."/>
            <person name="Leadon D."/>
            <person name="Navas J."/>
            <person name="Ocampo A."/>
            <person name="Quail M.A."/>
            <person name="Sanders M."/>
            <person name="Scortti M.M."/>
            <person name="Prescott J.F."/>
            <person name="Fogarty U."/>
            <person name="Meijer W.G."/>
            <person name="Parkhill J."/>
            <person name="Bentley S.D."/>
            <person name="Vazquez-Boland J.A."/>
        </authorList>
    </citation>
    <scope>NUCLEOTIDE SEQUENCE [LARGE SCALE GENOMIC DNA]</scope>
    <source>
        <strain evidence="11 12">103S</strain>
    </source>
</reference>
<dbReference type="GO" id="GO:0016887">
    <property type="term" value="F:ATP hydrolysis activity"/>
    <property type="evidence" value="ECO:0007669"/>
    <property type="project" value="InterPro"/>
</dbReference>
<dbReference type="KEGG" id="req:REQ_30780"/>
<keyword evidence="7" id="KW-0472">Membrane</keyword>
<evidence type="ECO:0000256" key="3">
    <source>
        <dbReference type="ARBA" id="ARBA00022475"/>
    </source>
</evidence>
<dbReference type="AlphaFoldDB" id="A0A3S5Y960"/>
<dbReference type="GO" id="GO:0005524">
    <property type="term" value="F:ATP binding"/>
    <property type="evidence" value="ECO:0007669"/>
    <property type="project" value="UniProtKB-KW"/>
</dbReference>
<dbReference type="SUPFAM" id="SSF52540">
    <property type="entry name" value="P-loop containing nucleoside triphosphate hydrolases"/>
    <property type="match status" value="1"/>
</dbReference>
<evidence type="ECO:0000259" key="10">
    <source>
        <dbReference type="PROSITE" id="PS50893"/>
    </source>
</evidence>
<evidence type="ECO:0000256" key="8">
    <source>
        <dbReference type="ARBA" id="ARBA00023251"/>
    </source>
</evidence>
<dbReference type="InterPro" id="IPR027417">
    <property type="entry name" value="P-loop_NTPase"/>
</dbReference>